<keyword evidence="5 6" id="KW-0472">Membrane</keyword>
<reference evidence="7" key="1">
    <citation type="submission" date="2023-03" db="EMBL/GenBank/DDBJ databases">
        <title>Emydomyces testavorans Genome Sequence.</title>
        <authorList>
            <person name="Hoyer L."/>
        </authorList>
    </citation>
    <scope>NUCLEOTIDE SEQUENCE</scope>
    <source>
        <strain evidence="7">16-2883</strain>
    </source>
</reference>
<keyword evidence="2" id="KW-0813">Transport</keyword>
<evidence type="ECO:0008006" key="9">
    <source>
        <dbReference type="Google" id="ProtNLM"/>
    </source>
</evidence>
<gene>
    <name evidence="7" type="ORF">PRK78_000972</name>
</gene>
<evidence type="ECO:0000313" key="7">
    <source>
        <dbReference type="EMBL" id="WEW55541.1"/>
    </source>
</evidence>
<feature type="transmembrane region" description="Helical" evidence="6">
    <location>
        <begin position="224"/>
        <end position="246"/>
    </location>
</feature>
<evidence type="ECO:0000313" key="8">
    <source>
        <dbReference type="Proteomes" id="UP001219355"/>
    </source>
</evidence>
<evidence type="ECO:0000256" key="6">
    <source>
        <dbReference type="SAM" id="Phobius"/>
    </source>
</evidence>
<sequence length="531" mass="57819">MKEDELAQELGSLDANGAKAGFRTQSNQLSQDRDRDELLRLGKKQVLRVGLVLHSKCENNNGGYAGLLYGYLLVWIGNFAVFASLSELVSMAPTSGGQYHWVAMLAPRRWSKFLSYMTGWVTLLGWQASIASTCSLTGGLIQGLITMTQPQYQPKSWHGAFLFWAVLLFCVLVNTVVSRLLPKIEGLILILHILGFFAILIPLVKLSSKADPSLVFTVFNNEGHWSSTGLSFLVGLIGNAFAFLGLDGAYHMSEEIQRPSVIVPRSIMLTLVINGSLGFAMIIAVLFCTADLDAALHTPIGFPFMEIFLQATHSTAGAATMASIITALAMCANVGFLASASRMLWSFARDRGVPGWRILSKVESRTMVPVWSIATITFIAVLLSLISIGSLTAFNIVVSLTVAALYISYFLAIVLLLYRRLTGGIQRSSDSSTMLANTAGTRLVWGPWHFGQFGIAINIFACCYLLLILVFSFFPAVVPVAELKSMNWSSVVTVGVLGFSVLYYFLFARQTYEGPIVEVDGTPNGGLNTPL</sequence>
<accession>A0AAF0IGD9</accession>
<feature type="transmembrane region" description="Helical" evidence="6">
    <location>
        <begin position="453"/>
        <end position="474"/>
    </location>
</feature>
<feature type="transmembrane region" description="Helical" evidence="6">
    <location>
        <begin position="157"/>
        <end position="177"/>
    </location>
</feature>
<dbReference type="Proteomes" id="UP001219355">
    <property type="component" value="Chromosome 1"/>
</dbReference>
<evidence type="ECO:0000256" key="5">
    <source>
        <dbReference type="ARBA" id="ARBA00023136"/>
    </source>
</evidence>
<dbReference type="GO" id="GO:0016020">
    <property type="term" value="C:membrane"/>
    <property type="evidence" value="ECO:0007669"/>
    <property type="project" value="UniProtKB-SubCell"/>
</dbReference>
<evidence type="ECO:0000256" key="2">
    <source>
        <dbReference type="ARBA" id="ARBA00022448"/>
    </source>
</evidence>
<organism evidence="7 8">
    <name type="scientific">Emydomyces testavorans</name>
    <dbReference type="NCBI Taxonomy" id="2070801"/>
    <lineage>
        <taxon>Eukaryota</taxon>
        <taxon>Fungi</taxon>
        <taxon>Dikarya</taxon>
        <taxon>Ascomycota</taxon>
        <taxon>Pezizomycotina</taxon>
        <taxon>Eurotiomycetes</taxon>
        <taxon>Eurotiomycetidae</taxon>
        <taxon>Onygenales</taxon>
        <taxon>Nannizziopsiaceae</taxon>
        <taxon>Emydomyces</taxon>
    </lineage>
</organism>
<feature type="transmembrane region" description="Helical" evidence="6">
    <location>
        <begin position="184"/>
        <end position="204"/>
    </location>
</feature>
<evidence type="ECO:0000256" key="1">
    <source>
        <dbReference type="ARBA" id="ARBA00004141"/>
    </source>
</evidence>
<dbReference type="EMBL" id="CP120627">
    <property type="protein sequence ID" value="WEW55541.1"/>
    <property type="molecule type" value="Genomic_DNA"/>
</dbReference>
<feature type="transmembrane region" description="Helical" evidence="6">
    <location>
        <begin position="394"/>
        <end position="418"/>
    </location>
</feature>
<keyword evidence="8" id="KW-1185">Reference proteome</keyword>
<feature type="transmembrane region" description="Helical" evidence="6">
    <location>
        <begin position="486"/>
        <end position="506"/>
    </location>
</feature>
<dbReference type="PANTHER" id="PTHR45649">
    <property type="entry name" value="AMINO-ACID PERMEASE BAT1"/>
    <property type="match status" value="1"/>
</dbReference>
<dbReference type="AlphaFoldDB" id="A0AAF0IGD9"/>
<protein>
    <recommendedName>
        <fullName evidence="9">Choline transport protein</fullName>
    </recommendedName>
</protein>
<feature type="transmembrane region" description="Helical" evidence="6">
    <location>
        <begin position="267"/>
        <end position="287"/>
    </location>
</feature>
<dbReference type="Gene3D" id="1.20.1740.10">
    <property type="entry name" value="Amino acid/polyamine transporter I"/>
    <property type="match status" value="1"/>
</dbReference>
<feature type="transmembrane region" description="Helical" evidence="6">
    <location>
        <begin position="68"/>
        <end position="92"/>
    </location>
</feature>
<dbReference type="GO" id="GO:0022857">
    <property type="term" value="F:transmembrane transporter activity"/>
    <property type="evidence" value="ECO:0007669"/>
    <property type="project" value="InterPro"/>
</dbReference>
<feature type="transmembrane region" description="Helical" evidence="6">
    <location>
        <begin position="113"/>
        <end position="145"/>
    </location>
</feature>
<dbReference type="PANTHER" id="PTHR45649:SF1">
    <property type="entry name" value="TRANSPORTER, PUTATIVE (EUROFUNG)-RELATED"/>
    <property type="match status" value="1"/>
</dbReference>
<dbReference type="InterPro" id="IPR002293">
    <property type="entry name" value="AA/rel_permease1"/>
</dbReference>
<dbReference type="PIRSF" id="PIRSF006060">
    <property type="entry name" value="AA_transporter"/>
    <property type="match status" value="1"/>
</dbReference>
<dbReference type="Pfam" id="PF13520">
    <property type="entry name" value="AA_permease_2"/>
    <property type="match status" value="1"/>
</dbReference>
<proteinExistence type="predicted"/>
<feature type="transmembrane region" description="Helical" evidence="6">
    <location>
        <begin position="324"/>
        <end position="345"/>
    </location>
</feature>
<keyword evidence="4 6" id="KW-1133">Transmembrane helix</keyword>
<evidence type="ECO:0000256" key="4">
    <source>
        <dbReference type="ARBA" id="ARBA00022989"/>
    </source>
</evidence>
<comment type="subcellular location">
    <subcellularLocation>
        <location evidence="1">Membrane</location>
        <topology evidence="1">Multi-pass membrane protein</topology>
    </subcellularLocation>
</comment>
<keyword evidence="3 6" id="KW-0812">Transmembrane</keyword>
<name>A0AAF0IGD9_9EURO</name>
<feature type="transmembrane region" description="Helical" evidence="6">
    <location>
        <begin position="366"/>
        <end position="388"/>
    </location>
</feature>
<evidence type="ECO:0000256" key="3">
    <source>
        <dbReference type="ARBA" id="ARBA00022692"/>
    </source>
</evidence>